<evidence type="ECO:0000256" key="4">
    <source>
        <dbReference type="ARBA" id="ARBA00023136"/>
    </source>
</evidence>
<evidence type="ECO:0000313" key="8">
    <source>
        <dbReference type="EMBL" id="CEM00914.1"/>
    </source>
</evidence>
<evidence type="ECO:0000256" key="6">
    <source>
        <dbReference type="SAM" id="Phobius"/>
    </source>
</evidence>
<keyword evidence="3 6" id="KW-1133">Transmembrane helix</keyword>
<dbReference type="InParanoid" id="A0A0G4ERS7"/>
<dbReference type="InterPro" id="IPR011547">
    <property type="entry name" value="SLC26A/SulP_dom"/>
</dbReference>
<gene>
    <name evidence="8" type="ORF">Vbra_8055</name>
</gene>
<feature type="transmembrane region" description="Helical" evidence="6">
    <location>
        <begin position="263"/>
        <end position="282"/>
    </location>
</feature>
<feature type="transmembrane region" description="Helical" evidence="6">
    <location>
        <begin position="203"/>
        <end position="221"/>
    </location>
</feature>
<evidence type="ECO:0000256" key="3">
    <source>
        <dbReference type="ARBA" id="ARBA00022989"/>
    </source>
</evidence>
<evidence type="ECO:0000256" key="2">
    <source>
        <dbReference type="ARBA" id="ARBA00022692"/>
    </source>
</evidence>
<evidence type="ECO:0000259" key="7">
    <source>
        <dbReference type="Pfam" id="PF00916"/>
    </source>
</evidence>
<feature type="transmembrane region" description="Helical" evidence="6">
    <location>
        <begin position="233"/>
        <end position="251"/>
    </location>
</feature>
<organism evidence="8 9">
    <name type="scientific">Vitrella brassicaformis (strain CCMP3155)</name>
    <dbReference type="NCBI Taxonomy" id="1169540"/>
    <lineage>
        <taxon>Eukaryota</taxon>
        <taxon>Sar</taxon>
        <taxon>Alveolata</taxon>
        <taxon>Colpodellida</taxon>
        <taxon>Vitrellaceae</taxon>
        <taxon>Vitrella</taxon>
    </lineage>
</organism>
<dbReference type="PANTHER" id="PTHR43310:SF1">
    <property type="entry name" value="SULFATE TRANSPORTER YBAR-RELATED"/>
    <property type="match status" value="1"/>
</dbReference>
<keyword evidence="9" id="KW-1185">Reference proteome</keyword>
<dbReference type="EMBL" id="CDMY01000302">
    <property type="protein sequence ID" value="CEM00914.1"/>
    <property type="molecule type" value="Genomic_DNA"/>
</dbReference>
<keyword evidence="2 6" id="KW-0812">Transmembrane</keyword>
<evidence type="ECO:0000256" key="1">
    <source>
        <dbReference type="ARBA" id="ARBA00004141"/>
    </source>
</evidence>
<feature type="compositionally biased region" description="Polar residues" evidence="5">
    <location>
        <begin position="1"/>
        <end position="12"/>
    </location>
</feature>
<proteinExistence type="predicted"/>
<dbReference type="InterPro" id="IPR052706">
    <property type="entry name" value="Membrane-Transporter-like"/>
</dbReference>
<dbReference type="AlphaFoldDB" id="A0A0G4ERS7"/>
<feature type="domain" description="SLC26A/SulP transporter" evidence="7">
    <location>
        <begin position="367"/>
        <end position="478"/>
    </location>
</feature>
<dbReference type="OrthoDB" id="288203at2759"/>
<dbReference type="VEuPathDB" id="CryptoDB:Vbra_8055"/>
<keyword evidence="4 6" id="KW-0472">Membrane</keyword>
<feature type="transmembrane region" description="Helical" evidence="6">
    <location>
        <begin position="294"/>
        <end position="317"/>
    </location>
</feature>
<dbReference type="Proteomes" id="UP000041254">
    <property type="component" value="Unassembled WGS sequence"/>
</dbReference>
<comment type="subcellular location">
    <subcellularLocation>
        <location evidence="1">Membrane</location>
        <topology evidence="1">Multi-pass membrane protein</topology>
    </subcellularLocation>
</comment>
<dbReference type="Gene3D" id="3.30.750.24">
    <property type="entry name" value="STAS domain"/>
    <property type="match status" value="1"/>
</dbReference>
<dbReference type="CDD" id="cd07042">
    <property type="entry name" value="STAS_SulP_like_sulfate_transporter"/>
    <property type="match status" value="1"/>
</dbReference>
<feature type="region of interest" description="Disordered" evidence="5">
    <location>
        <begin position="706"/>
        <end position="743"/>
    </location>
</feature>
<dbReference type="Pfam" id="PF00916">
    <property type="entry name" value="Sulfate_transp"/>
    <property type="match status" value="2"/>
</dbReference>
<sequence>MIPPRSVSNVSESDLERGRGGAPDDPLSRSTSSENVMLDPSHWHTYSDSNLLKPSIHHSHSHVEHHRKRSDSEKRVPRYFSVQHLGALIPEKYSPFHCAKGIVQGWGVGKGWQYWKTEILSGLIVCFAQVPETMAFSLMANLDPSVGLHATWIVGLFATALGNRTGLISGVTGAVAAVVSTYIEKKCEGHGHDAHCEYIGAEALFLSVLVASVLMFLFALLRLASLIQLVPTPVMIGFVNGLAIVIGLAQLHPFQMGPGHTWVTGKTAVFMAILCLLAMITMEFFTRVPVVGKLIPSSLVAVASSVAFEFLIVRLAFGSETLTVDDVAPLTRDKAFPLPFWIDSRYDMATATTKAKELLGSAEGRTTVITQGVTLFIVATMENLMTTEVVADLQKTPYDGDQQMFGTAVGNFFAGLLGTMGGDAMIGLSVMNCRNGSTGKEAGLVTSICVFLILTGGYEILNYIPMAALSGIMFVVVFHTFRWYSIPMVIGTFLPPFLRRGIFDQRIRRWDALVILAVTLVTVFTNIMISIGLGIFISALVFAWDSQRRMSVDCSTIEGTKYYEVSGPVFFGSKVKFESMFDYDNDPDHIVIVLRRSGLADYSALESINAVKREYQKRKKTVRVKGLSSECVRMLSRAGRILKHVDLDMVEMDVPEIRPFASLAYGLPGIEVSRRLTQAPLTNLLPPPHYERDEEGLPVFRRHIVPPSNIGSTTQEKPAEGGGGGELRFPTPMTPRRLSDIQVPPVPVTEPVLMSPFHSPMMVQRQPSFPPPPALTISTRGESDELQDGSKESRDKKDSTRTHDDKR</sequence>
<feature type="region of interest" description="Disordered" evidence="5">
    <location>
        <begin position="762"/>
        <end position="807"/>
    </location>
</feature>
<evidence type="ECO:0000256" key="5">
    <source>
        <dbReference type="SAM" id="MobiDB-lite"/>
    </source>
</evidence>
<protein>
    <recommendedName>
        <fullName evidence="7">SLC26A/SulP transporter domain-containing protein</fullName>
    </recommendedName>
</protein>
<name>A0A0G4ERS7_VITBC</name>
<feature type="region of interest" description="Disordered" evidence="5">
    <location>
        <begin position="1"/>
        <end position="35"/>
    </location>
</feature>
<dbReference type="SUPFAM" id="SSF52091">
    <property type="entry name" value="SpoIIaa-like"/>
    <property type="match status" value="1"/>
</dbReference>
<dbReference type="InterPro" id="IPR036513">
    <property type="entry name" value="STAS_dom_sf"/>
</dbReference>
<evidence type="ECO:0000313" key="9">
    <source>
        <dbReference type="Proteomes" id="UP000041254"/>
    </source>
</evidence>
<accession>A0A0G4ERS7</accession>
<dbReference type="STRING" id="1169540.A0A0G4ERS7"/>
<dbReference type="GO" id="GO:0016020">
    <property type="term" value="C:membrane"/>
    <property type="evidence" value="ECO:0007669"/>
    <property type="project" value="UniProtKB-SubCell"/>
</dbReference>
<dbReference type="OMA" id="IPETAGF"/>
<feature type="compositionally biased region" description="Basic and acidic residues" evidence="5">
    <location>
        <begin position="788"/>
        <end position="807"/>
    </location>
</feature>
<feature type="transmembrane region" description="Helical" evidence="6">
    <location>
        <begin position="442"/>
        <end position="461"/>
    </location>
</feature>
<feature type="transmembrane region" description="Helical" evidence="6">
    <location>
        <begin position="514"/>
        <end position="544"/>
    </location>
</feature>
<feature type="transmembrane region" description="Helical" evidence="6">
    <location>
        <begin position="408"/>
        <end position="430"/>
    </location>
</feature>
<reference evidence="8 9" key="1">
    <citation type="submission" date="2014-11" db="EMBL/GenBank/DDBJ databases">
        <authorList>
            <person name="Zhu J."/>
            <person name="Qi W."/>
            <person name="Song R."/>
        </authorList>
    </citation>
    <scope>NUCLEOTIDE SEQUENCE [LARGE SCALE GENOMIC DNA]</scope>
</reference>
<feature type="domain" description="SLC26A/SulP transporter" evidence="7">
    <location>
        <begin position="117"/>
        <end position="270"/>
    </location>
</feature>
<dbReference type="PhylomeDB" id="A0A0G4ERS7"/>
<dbReference type="PANTHER" id="PTHR43310">
    <property type="entry name" value="SULFATE TRANSPORTER YBAR-RELATED"/>
    <property type="match status" value="1"/>
</dbReference>
<feature type="transmembrane region" description="Helical" evidence="6">
    <location>
        <begin position="467"/>
        <end position="494"/>
    </location>
</feature>